<proteinExistence type="predicted"/>
<dbReference type="EMBL" id="PJQM01007550">
    <property type="protein sequence ID" value="RCH78030.1"/>
    <property type="molecule type" value="Genomic_DNA"/>
</dbReference>
<organism evidence="2 3">
    <name type="scientific">Rhizopus stolonifer</name>
    <name type="common">Rhizopus nigricans</name>
    <dbReference type="NCBI Taxonomy" id="4846"/>
    <lineage>
        <taxon>Eukaryota</taxon>
        <taxon>Fungi</taxon>
        <taxon>Fungi incertae sedis</taxon>
        <taxon>Mucoromycota</taxon>
        <taxon>Mucoromycotina</taxon>
        <taxon>Mucoromycetes</taxon>
        <taxon>Mucorales</taxon>
        <taxon>Mucorineae</taxon>
        <taxon>Rhizopodaceae</taxon>
        <taxon>Rhizopus</taxon>
    </lineage>
</organism>
<comment type="caution">
    <text evidence="2">The sequence shown here is derived from an EMBL/GenBank/DDBJ whole genome shotgun (WGS) entry which is preliminary data.</text>
</comment>
<name>A0A367IK38_RHIST</name>
<evidence type="ECO:0000313" key="2">
    <source>
        <dbReference type="EMBL" id="RCH78030.1"/>
    </source>
</evidence>
<dbReference type="OrthoDB" id="2263377at2759"/>
<dbReference type="AlphaFoldDB" id="A0A367IK38"/>
<gene>
    <name evidence="2" type="ORF">CU098_000306</name>
</gene>
<keyword evidence="3" id="KW-1185">Reference proteome</keyword>
<protein>
    <submittedName>
        <fullName evidence="2">Uncharacterized protein</fullName>
    </submittedName>
</protein>
<feature type="compositionally biased region" description="Acidic residues" evidence="1">
    <location>
        <begin position="27"/>
        <end position="43"/>
    </location>
</feature>
<feature type="non-terminal residue" evidence="2">
    <location>
        <position position="247"/>
    </location>
</feature>
<dbReference type="Proteomes" id="UP000253551">
    <property type="component" value="Unassembled WGS sequence"/>
</dbReference>
<sequence>SHTKNIQKKEEKKEESEFAEGEKEGESEVSEEEYTYDGDDDNFPSDLTVDHHPGRECQYFLEHEEASDNEEVLEEGEWLIGDLSITKKCSLSDIRLLAINGIFIFDTDISMSISKYFEFEDHKAIILSLKMNKYRPELCIKAHRWCQEIVDNPPHDWITSLAFSGKILCEAAEDKNEIDMHTAHVLSLVLPLFVSGSPDCSVEDSLVHNYLSHLLLSVFSKDPCFKVKWANGELRKNSKFKPDFVVY</sequence>
<accession>A0A367IK38</accession>
<evidence type="ECO:0000256" key="1">
    <source>
        <dbReference type="SAM" id="MobiDB-lite"/>
    </source>
</evidence>
<evidence type="ECO:0000313" key="3">
    <source>
        <dbReference type="Proteomes" id="UP000253551"/>
    </source>
</evidence>
<reference evidence="2 3" key="1">
    <citation type="journal article" date="2018" name="G3 (Bethesda)">
        <title>Phylogenetic and Phylogenomic Definition of Rhizopus Species.</title>
        <authorList>
            <person name="Gryganskyi A.P."/>
            <person name="Golan J."/>
            <person name="Dolatabadi S."/>
            <person name="Mondo S."/>
            <person name="Robb S."/>
            <person name="Idnurm A."/>
            <person name="Muszewska A."/>
            <person name="Steczkiewicz K."/>
            <person name="Masonjones S."/>
            <person name="Liao H.L."/>
            <person name="Gajdeczka M.T."/>
            <person name="Anike F."/>
            <person name="Vuek A."/>
            <person name="Anishchenko I.M."/>
            <person name="Voigt K."/>
            <person name="de Hoog G.S."/>
            <person name="Smith M.E."/>
            <person name="Heitman J."/>
            <person name="Vilgalys R."/>
            <person name="Stajich J.E."/>
        </authorList>
    </citation>
    <scope>NUCLEOTIDE SEQUENCE [LARGE SCALE GENOMIC DNA]</scope>
    <source>
        <strain evidence="2 3">LSU 92-RS-03</strain>
    </source>
</reference>
<feature type="region of interest" description="Disordered" evidence="1">
    <location>
        <begin position="1"/>
        <end position="44"/>
    </location>
</feature>
<feature type="compositionally biased region" description="Basic and acidic residues" evidence="1">
    <location>
        <begin position="7"/>
        <end position="26"/>
    </location>
</feature>
<feature type="non-terminal residue" evidence="2">
    <location>
        <position position="1"/>
    </location>
</feature>